<keyword evidence="2" id="KW-0698">rRNA processing</keyword>
<dbReference type="InterPro" id="IPR015507">
    <property type="entry name" value="rRNA-MeTfrase_E"/>
</dbReference>
<name>A0AAN9TAR5_9HEMI</name>
<dbReference type="PROSITE" id="PS51257">
    <property type="entry name" value="PROKAR_LIPOPROTEIN"/>
    <property type="match status" value="1"/>
</dbReference>
<reference evidence="9 10" key="1">
    <citation type="submission" date="2024-03" db="EMBL/GenBank/DDBJ databases">
        <title>Adaptation during the transition from Ophiocordyceps entomopathogen to insect associate is accompanied by gene loss and intensified selection.</title>
        <authorList>
            <person name="Ward C.M."/>
            <person name="Onetto C.A."/>
            <person name="Borneman A.R."/>
        </authorList>
    </citation>
    <scope>NUCLEOTIDE SEQUENCE [LARGE SCALE GENOMIC DNA]</scope>
    <source>
        <strain evidence="9">AWRI1</strain>
        <tissue evidence="9">Single Adult Female</tissue>
    </source>
</reference>
<evidence type="ECO:0000256" key="1">
    <source>
        <dbReference type="ARBA" id="ARBA00009258"/>
    </source>
</evidence>
<dbReference type="InterPro" id="IPR029063">
    <property type="entry name" value="SAM-dependent_MTases_sf"/>
</dbReference>
<keyword evidence="10" id="KW-1185">Reference proteome</keyword>
<keyword evidence="4" id="KW-0808">Transferase</keyword>
<evidence type="ECO:0000256" key="2">
    <source>
        <dbReference type="ARBA" id="ARBA00022552"/>
    </source>
</evidence>
<evidence type="ECO:0000256" key="3">
    <source>
        <dbReference type="ARBA" id="ARBA00022603"/>
    </source>
</evidence>
<dbReference type="PANTHER" id="PTHR10920">
    <property type="entry name" value="RIBOSOMAL RNA METHYLTRANSFERASE"/>
    <property type="match status" value="1"/>
</dbReference>
<keyword evidence="3" id="KW-0489">Methyltransferase</keyword>
<proteinExistence type="inferred from homology"/>
<accession>A0AAN9TAR5</accession>
<dbReference type="Gene3D" id="3.40.50.150">
    <property type="entry name" value="Vaccinia Virus protein VP39"/>
    <property type="match status" value="1"/>
</dbReference>
<dbReference type="GO" id="GO:0008650">
    <property type="term" value="F:rRNA (uridine-2'-O-)-methyltransferase activity"/>
    <property type="evidence" value="ECO:0007669"/>
    <property type="project" value="TreeGrafter"/>
</dbReference>
<comment type="caution">
    <text evidence="9">The sequence shown here is derived from an EMBL/GenBank/DDBJ whole genome shotgun (WGS) entry which is preliminary data.</text>
</comment>
<dbReference type="GO" id="GO:0005739">
    <property type="term" value="C:mitochondrion"/>
    <property type="evidence" value="ECO:0007669"/>
    <property type="project" value="TreeGrafter"/>
</dbReference>
<evidence type="ECO:0000256" key="5">
    <source>
        <dbReference type="ARBA" id="ARBA00022691"/>
    </source>
</evidence>
<evidence type="ECO:0000313" key="10">
    <source>
        <dbReference type="Proteomes" id="UP001367676"/>
    </source>
</evidence>
<organism evidence="9 10">
    <name type="scientific">Parthenolecanium corni</name>
    <dbReference type="NCBI Taxonomy" id="536013"/>
    <lineage>
        <taxon>Eukaryota</taxon>
        <taxon>Metazoa</taxon>
        <taxon>Ecdysozoa</taxon>
        <taxon>Arthropoda</taxon>
        <taxon>Hexapoda</taxon>
        <taxon>Insecta</taxon>
        <taxon>Pterygota</taxon>
        <taxon>Neoptera</taxon>
        <taxon>Paraneoptera</taxon>
        <taxon>Hemiptera</taxon>
        <taxon>Sternorrhyncha</taxon>
        <taxon>Coccoidea</taxon>
        <taxon>Coccidae</taxon>
        <taxon>Parthenolecanium</taxon>
    </lineage>
</organism>
<gene>
    <name evidence="9" type="ORF">V9T40_012249</name>
</gene>
<evidence type="ECO:0000256" key="6">
    <source>
        <dbReference type="ARBA" id="ARBA00041184"/>
    </source>
</evidence>
<dbReference type="EMBL" id="JBBCAQ010000036">
    <property type="protein sequence ID" value="KAK7575963.1"/>
    <property type="molecule type" value="Genomic_DNA"/>
</dbReference>
<feature type="active site" description="Proton acceptor" evidence="7">
    <location>
        <position position="194"/>
    </location>
</feature>
<dbReference type="PANTHER" id="PTHR10920:SF18">
    <property type="entry name" value="RRNA METHYLTRANSFERASE 2, MITOCHONDRIAL"/>
    <property type="match status" value="1"/>
</dbReference>
<dbReference type="Pfam" id="PF01728">
    <property type="entry name" value="FtsJ"/>
    <property type="match status" value="1"/>
</dbReference>
<comment type="similarity">
    <text evidence="1">Belongs to the class I-like SAM-binding methyltransferase superfamily. RNA methyltransferase RlmE family.</text>
</comment>
<protein>
    <recommendedName>
        <fullName evidence="6">rRNA methyltransferase 2, mitochondrial</fullName>
    </recommendedName>
</protein>
<evidence type="ECO:0000256" key="7">
    <source>
        <dbReference type="PIRSR" id="PIRSR005461-1"/>
    </source>
</evidence>
<dbReference type="SUPFAM" id="SSF53335">
    <property type="entry name" value="S-adenosyl-L-methionine-dependent methyltransferases"/>
    <property type="match status" value="1"/>
</dbReference>
<evidence type="ECO:0000256" key="4">
    <source>
        <dbReference type="ARBA" id="ARBA00022679"/>
    </source>
</evidence>
<sequence length="248" mass="27929">MLRRTFISQFSTYSCLKKEVATNIKGKKKTAQDWIKRQISDPYIKSTRYHNFRCRSAFKLIQIDEKYGILQPGHVVIDCGAAPGGWCQVAAVRTNSNQKQASLPVGKVIGVDLIRPAPIDGVTFLAPCDFSNPKTQEKIIEILNGDKADVVLSDMTPNVSGVNECDHDQLVDLLIIFIRFAVMTTKINGACLLKVRDGKRSPELENYLRKFYQIVKVVKPDASRQDSSEFYLLARDFKGIKMNKLDPT</sequence>
<feature type="domain" description="Ribosomal RNA methyltransferase FtsJ" evidence="8">
    <location>
        <begin position="52"/>
        <end position="237"/>
    </location>
</feature>
<dbReference type="PIRSF" id="PIRSF005461">
    <property type="entry name" value="23S_rRNA_mtase"/>
    <property type="match status" value="1"/>
</dbReference>
<dbReference type="HAMAP" id="MF_01547">
    <property type="entry name" value="RNA_methyltr_E"/>
    <property type="match status" value="1"/>
</dbReference>
<dbReference type="AlphaFoldDB" id="A0AAN9TAR5"/>
<keyword evidence="5 7" id="KW-0949">S-adenosyl-L-methionine</keyword>
<evidence type="ECO:0000259" key="8">
    <source>
        <dbReference type="Pfam" id="PF01728"/>
    </source>
</evidence>
<dbReference type="Proteomes" id="UP001367676">
    <property type="component" value="Unassembled WGS sequence"/>
</dbReference>
<dbReference type="InterPro" id="IPR002877">
    <property type="entry name" value="RNA_MeTrfase_FtsJ_dom"/>
</dbReference>
<evidence type="ECO:0000313" key="9">
    <source>
        <dbReference type="EMBL" id="KAK7575963.1"/>
    </source>
</evidence>
<dbReference type="InterPro" id="IPR050082">
    <property type="entry name" value="RNA_methyltr_RlmE"/>
</dbReference>